<dbReference type="SUPFAM" id="SSF48498">
    <property type="entry name" value="Tetracyclin repressor-like, C-terminal domain"/>
    <property type="match status" value="1"/>
</dbReference>
<gene>
    <name evidence="4" type="ORF">GJ700_09975</name>
</gene>
<evidence type="ECO:0000256" key="2">
    <source>
        <dbReference type="PROSITE-ProRule" id="PRU00335"/>
    </source>
</evidence>
<dbReference type="AlphaFoldDB" id="A0A7X2ILG5"/>
<dbReference type="Pfam" id="PF00440">
    <property type="entry name" value="TetR_N"/>
    <property type="match status" value="1"/>
</dbReference>
<dbReference type="PANTHER" id="PTHR30055">
    <property type="entry name" value="HTH-TYPE TRANSCRIPTIONAL REGULATOR RUTR"/>
    <property type="match status" value="1"/>
</dbReference>
<dbReference type="PANTHER" id="PTHR30055:SF226">
    <property type="entry name" value="HTH-TYPE TRANSCRIPTIONAL REGULATOR PKSA"/>
    <property type="match status" value="1"/>
</dbReference>
<sequence>MNPAGAARKPRIRHRGPDKYPLILNAARRLVAQSGFRDVQMSAIADAAGIAIGTLYRYFPAKVELMMEVVDMSGQREIDVVAGVAMGEGSAASRLGNAAWTFASRALHGRRMAHALVAEPVEPELEAVRMKYHRALSRIFVTIIEQGIHSGEFPAQDANASADCIVGCLFEGLVGPLAIDAPADDPALTAQAVAIISFCLRGVCGSQQVFTPPAPR</sequence>
<dbReference type="InterPro" id="IPR009057">
    <property type="entry name" value="Homeodomain-like_sf"/>
</dbReference>
<dbReference type="GO" id="GO:0003700">
    <property type="term" value="F:DNA-binding transcription factor activity"/>
    <property type="evidence" value="ECO:0007669"/>
    <property type="project" value="TreeGrafter"/>
</dbReference>
<dbReference type="PRINTS" id="PR00455">
    <property type="entry name" value="HTHTETR"/>
</dbReference>
<dbReference type="Proteomes" id="UP000446768">
    <property type="component" value="Unassembled WGS sequence"/>
</dbReference>
<evidence type="ECO:0000259" key="3">
    <source>
        <dbReference type="PROSITE" id="PS50977"/>
    </source>
</evidence>
<keyword evidence="5" id="KW-1185">Reference proteome</keyword>
<dbReference type="InterPro" id="IPR001647">
    <property type="entry name" value="HTH_TetR"/>
</dbReference>
<reference evidence="4 5" key="1">
    <citation type="submission" date="2019-11" db="EMBL/GenBank/DDBJ databases">
        <title>Novel species isolated from a subtropical stream in China.</title>
        <authorList>
            <person name="Lu H."/>
        </authorList>
    </citation>
    <scope>NUCLEOTIDE SEQUENCE [LARGE SCALE GENOMIC DNA]</scope>
    <source>
        <strain evidence="4 5">FT92W</strain>
    </source>
</reference>
<evidence type="ECO:0000313" key="4">
    <source>
        <dbReference type="EMBL" id="MRV72040.1"/>
    </source>
</evidence>
<evidence type="ECO:0000313" key="5">
    <source>
        <dbReference type="Proteomes" id="UP000446768"/>
    </source>
</evidence>
<dbReference type="Pfam" id="PF17935">
    <property type="entry name" value="TetR_C_27"/>
    <property type="match status" value="1"/>
</dbReference>
<proteinExistence type="predicted"/>
<dbReference type="InterPro" id="IPR036271">
    <property type="entry name" value="Tet_transcr_reg_TetR-rel_C_sf"/>
</dbReference>
<keyword evidence="1 2" id="KW-0238">DNA-binding</keyword>
<dbReference type="EMBL" id="WKJJ01000005">
    <property type="protein sequence ID" value="MRV72040.1"/>
    <property type="molecule type" value="Genomic_DNA"/>
</dbReference>
<dbReference type="GO" id="GO:0000976">
    <property type="term" value="F:transcription cis-regulatory region binding"/>
    <property type="evidence" value="ECO:0007669"/>
    <property type="project" value="TreeGrafter"/>
</dbReference>
<dbReference type="PROSITE" id="PS50977">
    <property type="entry name" value="HTH_TETR_2"/>
    <property type="match status" value="1"/>
</dbReference>
<organism evidence="4 5">
    <name type="scientific">Pseudoduganella rivuli</name>
    <dbReference type="NCBI Taxonomy" id="2666085"/>
    <lineage>
        <taxon>Bacteria</taxon>
        <taxon>Pseudomonadati</taxon>
        <taxon>Pseudomonadota</taxon>
        <taxon>Betaproteobacteria</taxon>
        <taxon>Burkholderiales</taxon>
        <taxon>Oxalobacteraceae</taxon>
        <taxon>Telluria group</taxon>
        <taxon>Pseudoduganella</taxon>
    </lineage>
</organism>
<dbReference type="InterPro" id="IPR041478">
    <property type="entry name" value="TetR_C_27"/>
</dbReference>
<feature type="domain" description="HTH tetR-type" evidence="3">
    <location>
        <begin position="17"/>
        <end position="77"/>
    </location>
</feature>
<dbReference type="InterPro" id="IPR050109">
    <property type="entry name" value="HTH-type_TetR-like_transc_reg"/>
</dbReference>
<accession>A0A7X2ILG5</accession>
<name>A0A7X2ILG5_9BURK</name>
<feature type="DNA-binding region" description="H-T-H motif" evidence="2">
    <location>
        <begin position="40"/>
        <end position="59"/>
    </location>
</feature>
<evidence type="ECO:0000256" key="1">
    <source>
        <dbReference type="ARBA" id="ARBA00023125"/>
    </source>
</evidence>
<comment type="caution">
    <text evidence="4">The sequence shown here is derived from an EMBL/GenBank/DDBJ whole genome shotgun (WGS) entry which is preliminary data.</text>
</comment>
<dbReference type="Gene3D" id="1.10.357.10">
    <property type="entry name" value="Tetracycline Repressor, domain 2"/>
    <property type="match status" value="1"/>
</dbReference>
<dbReference type="SUPFAM" id="SSF46689">
    <property type="entry name" value="Homeodomain-like"/>
    <property type="match status" value="1"/>
</dbReference>
<protein>
    <submittedName>
        <fullName evidence="4">TetR family transcriptional regulator</fullName>
    </submittedName>
</protein>